<dbReference type="AlphaFoldDB" id="A0A372EJH8"/>
<keyword evidence="1" id="KW-0812">Transmembrane</keyword>
<proteinExistence type="predicted"/>
<sequence>MSAADIPPWTEILVAALLLASGVVVLVAALGLWRLPDFFLRMHAPALASTLGAWIVTLASIVHFTAHAEGLALHVWLIIIVLSITAPVTTIVLARAALFRRRQAGDPLPPPLAGRR</sequence>
<feature type="transmembrane region" description="Helical" evidence="1">
    <location>
        <begin position="12"/>
        <end position="33"/>
    </location>
</feature>
<gene>
    <name evidence="2" type="ORF">DY262_11760</name>
</gene>
<dbReference type="InterPro" id="IPR005133">
    <property type="entry name" value="PhaG_MnhG_YufB"/>
</dbReference>
<accession>A0A372EJH8</accession>
<protein>
    <submittedName>
        <fullName evidence="2">Na+/H+ antiporter subunit G</fullName>
    </submittedName>
</protein>
<dbReference type="PANTHER" id="PTHR34703:SF1">
    <property type="entry name" value="ANTIPORTER SUBUNIT MNHG2-RELATED"/>
    <property type="match status" value="1"/>
</dbReference>
<feature type="transmembrane region" description="Helical" evidence="1">
    <location>
        <begin position="71"/>
        <end position="94"/>
    </location>
</feature>
<dbReference type="NCBIfam" id="NF009315">
    <property type="entry name" value="PRK12674.1-4"/>
    <property type="match status" value="1"/>
</dbReference>
<dbReference type="Proteomes" id="UP000261931">
    <property type="component" value="Unassembled WGS sequence"/>
</dbReference>
<dbReference type="RefSeq" id="WP_116959064.1">
    <property type="nucleotide sequence ID" value="NZ_QVLS01000006.1"/>
</dbReference>
<evidence type="ECO:0000313" key="2">
    <source>
        <dbReference type="EMBL" id="RFP78757.1"/>
    </source>
</evidence>
<evidence type="ECO:0000313" key="3">
    <source>
        <dbReference type="Proteomes" id="UP000261931"/>
    </source>
</evidence>
<reference evidence="2 3" key="1">
    <citation type="submission" date="2018-08" db="EMBL/GenBank/DDBJ databases">
        <title>Hydrogenophaga sp. LA-38 isolated from sludge.</title>
        <authorList>
            <person name="Im W.-T."/>
        </authorList>
    </citation>
    <scope>NUCLEOTIDE SEQUENCE [LARGE SCALE GENOMIC DNA]</scope>
    <source>
        <strain evidence="2 3">LA-38</strain>
    </source>
</reference>
<dbReference type="EMBL" id="QVLS01000006">
    <property type="protein sequence ID" value="RFP78757.1"/>
    <property type="molecule type" value="Genomic_DNA"/>
</dbReference>
<keyword evidence="1" id="KW-1133">Transmembrane helix</keyword>
<name>A0A372EJH8_9BURK</name>
<comment type="caution">
    <text evidence="2">The sequence shown here is derived from an EMBL/GenBank/DDBJ whole genome shotgun (WGS) entry which is preliminary data.</text>
</comment>
<keyword evidence="3" id="KW-1185">Reference proteome</keyword>
<evidence type="ECO:0000256" key="1">
    <source>
        <dbReference type="SAM" id="Phobius"/>
    </source>
</evidence>
<organism evidence="2 3">
    <name type="scientific">Hydrogenophaga borbori</name>
    <dbReference type="NCBI Taxonomy" id="2294117"/>
    <lineage>
        <taxon>Bacteria</taxon>
        <taxon>Pseudomonadati</taxon>
        <taxon>Pseudomonadota</taxon>
        <taxon>Betaproteobacteria</taxon>
        <taxon>Burkholderiales</taxon>
        <taxon>Comamonadaceae</taxon>
        <taxon>Hydrogenophaga</taxon>
    </lineage>
</organism>
<dbReference type="Pfam" id="PF03334">
    <property type="entry name" value="PhaG_MnhG_YufB"/>
    <property type="match status" value="1"/>
</dbReference>
<dbReference type="PANTHER" id="PTHR34703">
    <property type="entry name" value="ANTIPORTER SUBUNIT MNHG2-RELATED"/>
    <property type="match status" value="1"/>
</dbReference>
<feature type="transmembrane region" description="Helical" evidence="1">
    <location>
        <begin position="45"/>
        <end position="65"/>
    </location>
</feature>
<dbReference type="NCBIfam" id="TIGR01300">
    <property type="entry name" value="CPA3_mnhG_phaG"/>
    <property type="match status" value="1"/>
</dbReference>
<keyword evidence="1" id="KW-0472">Membrane</keyword>
<dbReference type="GO" id="GO:0015385">
    <property type="term" value="F:sodium:proton antiporter activity"/>
    <property type="evidence" value="ECO:0007669"/>
    <property type="project" value="TreeGrafter"/>
</dbReference>